<keyword evidence="2 4" id="KW-0521">NADP</keyword>
<keyword evidence="9" id="KW-1185">Reference proteome</keyword>
<dbReference type="HAMAP" id="MF_01925">
    <property type="entry name" value="P5C_reductase"/>
    <property type="match status" value="1"/>
</dbReference>
<dbReference type="InterPro" id="IPR028939">
    <property type="entry name" value="P5C_Rdtase_cat_N"/>
</dbReference>
<reference evidence="8 9" key="1">
    <citation type="submission" date="2020-08" db="EMBL/GenBank/DDBJ databases">
        <title>Genomic Encyclopedia of Type Strains, Phase IV (KMG-IV): sequencing the most valuable type-strain genomes for metagenomic binning, comparative biology and taxonomic classification.</title>
        <authorList>
            <person name="Goeker M."/>
        </authorList>
    </citation>
    <scope>NUCLEOTIDE SEQUENCE [LARGE SCALE GENOMIC DNA]</scope>
    <source>
        <strain evidence="8 9">DSM 25335</strain>
    </source>
</reference>
<dbReference type="GO" id="GO:0004735">
    <property type="term" value="F:pyrroline-5-carboxylate reductase activity"/>
    <property type="evidence" value="ECO:0007669"/>
    <property type="project" value="UniProtKB-UniRule"/>
</dbReference>
<keyword evidence="4" id="KW-0028">Amino-acid biosynthesis</keyword>
<evidence type="ECO:0000256" key="2">
    <source>
        <dbReference type="ARBA" id="ARBA00022857"/>
    </source>
</evidence>
<keyword evidence="3 4" id="KW-0560">Oxidoreductase</keyword>
<feature type="binding site" evidence="5">
    <location>
        <position position="41"/>
    </location>
    <ligand>
        <name>NADP(+)</name>
        <dbReference type="ChEBI" id="CHEBI:58349"/>
    </ligand>
</feature>
<feature type="domain" description="Pyrroline-5-carboxylate reductase catalytic N-terminal" evidence="6">
    <location>
        <begin position="10"/>
        <end position="103"/>
    </location>
</feature>
<comment type="catalytic activity">
    <reaction evidence="4">
        <text>L-proline + NAD(+) = (S)-1-pyrroline-5-carboxylate + NADH + 2 H(+)</text>
        <dbReference type="Rhea" id="RHEA:14105"/>
        <dbReference type="ChEBI" id="CHEBI:15378"/>
        <dbReference type="ChEBI" id="CHEBI:17388"/>
        <dbReference type="ChEBI" id="CHEBI:57540"/>
        <dbReference type="ChEBI" id="CHEBI:57945"/>
        <dbReference type="ChEBI" id="CHEBI:60039"/>
        <dbReference type="EC" id="1.5.1.2"/>
    </reaction>
</comment>
<feature type="domain" description="Pyrroline-5-carboxylate reductase dimerisation" evidence="7">
    <location>
        <begin position="162"/>
        <end position="265"/>
    </location>
</feature>
<comment type="pathway">
    <text evidence="4">Amino-acid biosynthesis; L-proline biosynthesis; L-proline from L-glutamate 5-semialdehyde: step 1/1.</text>
</comment>
<dbReference type="UniPathway" id="UPA00098">
    <property type="reaction ID" value="UER00361"/>
</dbReference>
<dbReference type="InterPro" id="IPR000304">
    <property type="entry name" value="Pyrroline-COOH_reductase"/>
</dbReference>
<dbReference type="InterPro" id="IPR008927">
    <property type="entry name" value="6-PGluconate_DH-like_C_sf"/>
</dbReference>
<dbReference type="InterPro" id="IPR036291">
    <property type="entry name" value="NAD(P)-bd_dom_sf"/>
</dbReference>
<protein>
    <recommendedName>
        <fullName evidence="4">Pyrroline-5-carboxylate reductase</fullName>
        <shortName evidence="4">P5C reductase</shortName>
        <shortName evidence="4">P5CR</shortName>
        <ecNumber evidence="4">1.5.1.2</ecNumber>
    </recommendedName>
    <alternativeName>
        <fullName evidence="4">PCA reductase</fullName>
    </alternativeName>
</protein>
<evidence type="ECO:0000256" key="3">
    <source>
        <dbReference type="ARBA" id="ARBA00023002"/>
    </source>
</evidence>
<dbReference type="SUPFAM" id="SSF51735">
    <property type="entry name" value="NAD(P)-binding Rossmann-fold domains"/>
    <property type="match status" value="1"/>
</dbReference>
<comment type="function">
    <text evidence="4">Catalyzes the reduction of 1-pyrroline-5-carboxylate (PCA) to L-proline.</text>
</comment>
<dbReference type="EMBL" id="JACHFZ010000005">
    <property type="protein sequence ID" value="MBB5292899.1"/>
    <property type="molecule type" value="Genomic_DNA"/>
</dbReference>
<comment type="catalytic activity">
    <reaction evidence="4">
        <text>L-proline + NADP(+) = (S)-1-pyrroline-5-carboxylate + NADPH + 2 H(+)</text>
        <dbReference type="Rhea" id="RHEA:14109"/>
        <dbReference type="ChEBI" id="CHEBI:15378"/>
        <dbReference type="ChEBI" id="CHEBI:17388"/>
        <dbReference type="ChEBI" id="CHEBI:57783"/>
        <dbReference type="ChEBI" id="CHEBI:58349"/>
        <dbReference type="ChEBI" id="CHEBI:60039"/>
        <dbReference type="EC" id="1.5.1.2"/>
    </reaction>
</comment>
<comment type="caution">
    <text evidence="8">The sequence shown here is derived from an EMBL/GenBank/DDBJ whole genome shotgun (WGS) entry which is preliminary data.</text>
</comment>
<evidence type="ECO:0000256" key="4">
    <source>
        <dbReference type="HAMAP-Rule" id="MF_01925"/>
    </source>
</evidence>
<comment type="subcellular location">
    <subcellularLocation>
        <location evidence="4">Cytoplasm</location>
    </subcellularLocation>
</comment>
<comment type="similarity">
    <text evidence="1 4">Belongs to the pyrroline-5-carboxylate reductase family.</text>
</comment>
<dbReference type="Pfam" id="PF03807">
    <property type="entry name" value="F420_oxidored"/>
    <property type="match status" value="1"/>
</dbReference>
<dbReference type="Proteomes" id="UP000566663">
    <property type="component" value="Unassembled WGS sequence"/>
</dbReference>
<dbReference type="Gene3D" id="3.40.50.720">
    <property type="entry name" value="NAD(P)-binding Rossmann-like Domain"/>
    <property type="match status" value="1"/>
</dbReference>
<gene>
    <name evidence="4" type="primary">proC</name>
    <name evidence="8" type="ORF">HNQ67_002436</name>
</gene>
<dbReference type="Gene3D" id="1.10.3730.10">
    <property type="entry name" value="ProC C-terminal domain-like"/>
    <property type="match status" value="1"/>
</dbReference>
<proteinExistence type="inferred from homology"/>
<dbReference type="PANTHER" id="PTHR11645:SF0">
    <property type="entry name" value="PYRROLINE-5-CARBOXYLATE REDUCTASE 3"/>
    <property type="match status" value="1"/>
</dbReference>
<evidence type="ECO:0000259" key="7">
    <source>
        <dbReference type="Pfam" id="PF14748"/>
    </source>
</evidence>
<dbReference type="RefSeq" id="WP_183255777.1">
    <property type="nucleotide sequence ID" value="NZ_BAAAFF010000001.1"/>
</dbReference>
<dbReference type="InterPro" id="IPR029036">
    <property type="entry name" value="P5CR_dimer"/>
</dbReference>
<dbReference type="PROSITE" id="PS00521">
    <property type="entry name" value="P5CR"/>
    <property type="match status" value="1"/>
</dbReference>
<evidence type="ECO:0000313" key="8">
    <source>
        <dbReference type="EMBL" id="MBB5292899.1"/>
    </source>
</evidence>
<evidence type="ECO:0000313" key="9">
    <source>
        <dbReference type="Proteomes" id="UP000566663"/>
    </source>
</evidence>
<dbReference type="GO" id="GO:0005737">
    <property type="term" value="C:cytoplasm"/>
    <property type="evidence" value="ECO:0007669"/>
    <property type="project" value="UniProtKB-SubCell"/>
</dbReference>
<dbReference type="PIRSF" id="PIRSF000193">
    <property type="entry name" value="Pyrrol-5-carb_rd"/>
    <property type="match status" value="1"/>
</dbReference>
<dbReference type="AlphaFoldDB" id="A0A7W8I0B0"/>
<dbReference type="GO" id="GO:0055129">
    <property type="term" value="P:L-proline biosynthetic process"/>
    <property type="evidence" value="ECO:0007669"/>
    <property type="project" value="UniProtKB-UniRule"/>
</dbReference>
<sequence length="268" mass="27098">MTNQKSNRPVVLVGCGRLGSAILEGWLATSTVDPGDLIILTPSDKPATEAARARGARINPPLDSLANARALVLAVKPAKWREAIVPTLDPLPQDVAVVSVMAGVKAADIAGIANRPVARVMPTTAVAQARGVASVWSEDPEARGLARSLFEAIADVVDLPDESVMDAATATAGSAPAFVYAFVQALARAGEAQGLSRDAAERLARGALRSAGAGAETGAPLDELVARIASPGGTTRAGLDAMEAGGDVQRAAEAAVNAAVARASEISG</sequence>
<organism evidence="8 9">
    <name type="scientific">Brevundimonas basaltis</name>
    <dbReference type="NCBI Taxonomy" id="472166"/>
    <lineage>
        <taxon>Bacteria</taxon>
        <taxon>Pseudomonadati</taxon>
        <taxon>Pseudomonadota</taxon>
        <taxon>Alphaproteobacteria</taxon>
        <taxon>Caulobacterales</taxon>
        <taxon>Caulobacteraceae</taxon>
        <taxon>Brevundimonas</taxon>
    </lineage>
</organism>
<accession>A0A7W8I0B0</accession>
<name>A0A7W8I0B0_9CAUL</name>
<dbReference type="SUPFAM" id="SSF48179">
    <property type="entry name" value="6-phosphogluconate dehydrogenase C-terminal domain-like"/>
    <property type="match status" value="1"/>
</dbReference>
<evidence type="ECO:0000256" key="5">
    <source>
        <dbReference type="PIRSR" id="PIRSR000193-1"/>
    </source>
</evidence>
<keyword evidence="4" id="KW-0963">Cytoplasm</keyword>
<dbReference type="InterPro" id="IPR053790">
    <property type="entry name" value="P5CR-like_CS"/>
</dbReference>
<dbReference type="PANTHER" id="PTHR11645">
    <property type="entry name" value="PYRROLINE-5-CARBOXYLATE REDUCTASE"/>
    <property type="match status" value="1"/>
</dbReference>
<feature type="binding site" evidence="5">
    <location>
        <begin position="74"/>
        <end position="77"/>
    </location>
    <ligand>
        <name>NADP(+)</name>
        <dbReference type="ChEBI" id="CHEBI:58349"/>
    </ligand>
</feature>
<dbReference type="Pfam" id="PF14748">
    <property type="entry name" value="P5CR_dimer"/>
    <property type="match status" value="1"/>
</dbReference>
<dbReference type="EC" id="1.5.1.2" evidence="4"/>
<evidence type="ECO:0000259" key="6">
    <source>
        <dbReference type="Pfam" id="PF03807"/>
    </source>
</evidence>
<evidence type="ECO:0000256" key="1">
    <source>
        <dbReference type="ARBA" id="ARBA00005525"/>
    </source>
</evidence>
<keyword evidence="4" id="KW-0641">Proline biosynthesis</keyword>